<dbReference type="Pfam" id="PF00046">
    <property type="entry name" value="Homeodomain"/>
    <property type="match status" value="1"/>
</dbReference>
<dbReference type="GO" id="GO:0003677">
    <property type="term" value="F:DNA binding"/>
    <property type="evidence" value="ECO:0007669"/>
    <property type="project" value="UniProtKB-UniRule"/>
</dbReference>
<keyword evidence="2 3" id="KW-0371">Homeobox</keyword>
<keyword evidence="2 3" id="KW-0539">Nucleus</keyword>
<dbReference type="PANTHER" id="PTHR46385">
    <property type="entry name" value="PAIRED MESODERM HOMEOBOX PROTEIN 1-RELATED"/>
    <property type="match status" value="1"/>
</dbReference>
<dbReference type="PANTHER" id="PTHR46385:SF4">
    <property type="entry name" value="PAIRED MESODERM HOMEOBOX PROTEIN 2-LIKE ISOFORM X1"/>
    <property type="match status" value="1"/>
</dbReference>
<comment type="subcellular location">
    <subcellularLocation>
        <location evidence="1 2 3">Nucleus</location>
    </subcellularLocation>
</comment>
<dbReference type="KEGG" id="bvk:117235360"/>
<keyword evidence="5" id="KW-0812">Transmembrane</keyword>
<feature type="domain" description="Homeobox" evidence="6">
    <location>
        <begin position="53"/>
        <end position="100"/>
    </location>
</feature>
<proteinExistence type="predicted"/>
<dbReference type="GeneID" id="117235360"/>
<name>A0A6J3KJQ6_9HYME</name>
<dbReference type="InterPro" id="IPR009057">
    <property type="entry name" value="Homeodomain-like_sf"/>
</dbReference>
<evidence type="ECO:0000256" key="4">
    <source>
        <dbReference type="SAM" id="MobiDB-lite"/>
    </source>
</evidence>
<evidence type="ECO:0000256" key="3">
    <source>
        <dbReference type="RuleBase" id="RU000682"/>
    </source>
</evidence>
<keyword evidence="7" id="KW-1185">Reference proteome</keyword>
<evidence type="ECO:0000313" key="8">
    <source>
        <dbReference type="RefSeq" id="XP_033353200.1"/>
    </source>
</evidence>
<dbReference type="AlphaFoldDB" id="A0A6J3KJQ6"/>
<evidence type="ECO:0000259" key="6">
    <source>
        <dbReference type="PROSITE" id="PS50071"/>
    </source>
</evidence>
<keyword evidence="5" id="KW-1133">Transmembrane helix</keyword>
<feature type="transmembrane region" description="Helical" evidence="5">
    <location>
        <begin position="137"/>
        <end position="156"/>
    </location>
</feature>
<dbReference type="Proteomes" id="UP000504631">
    <property type="component" value="Unplaced"/>
</dbReference>
<reference evidence="8" key="1">
    <citation type="submission" date="2025-08" db="UniProtKB">
        <authorList>
            <consortium name="RefSeq"/>
        </authorList>
    </citation>
    <scope>IDENTIFICATION</scope>
    <source>
        <tissue evidence="8">Muscle</tissue>
    </source>
</reference>
<evidence type="ECO:0000313" key="7">
    <source>
        <dbReference type="Proteomes" id="UP000504631"/>
    </source>
</evidence>
<dbReference type="InterPro" id="IPR043378">
    <property type="entry name" value="PRRX1/2"/>
</dbReference>
<evidence type="ECO:0000256" key="1">
    <source>
        <dbReference type="ARBA" id="ARBA00004123"/>
    </source>
</evidence>
<dbReference type="SMART" id="SM00389">
    <property type="entry name" value="HOX"/>
    <property type="match status" value="1"/>
</dbReference>
<dbReference type="GO" id="GO:0005634">
    <property type="term" value="C:nucleus"/>
    <property type="evidence" value="ECO:0007669"/>
    <property type="project" value="UniProtKB-SubCell"/>
</dbReference>
<dbReference type="Gene3D" id="1.10.10.60">
    <property type="entry name" value="Homeodomain-like"/>
    <property type="match status" value="1"/>
</dbReference>
<feature type="region of interest" description="Disordered" evidence="4">
    <location>
        <begin position="39"/>
        <end position="58"/>
    </location>
</feature>
<gene>
    <name evidence="8" type="primary">LOC117235360</name>
</gene>
<dbReference type="SUPFAM" id="SSF46689">
    <property type="entry name" value="Homeodomain-like"/>
    <property type="match status" value="1"/>
</dbReference>
<protein>
    <submittedName>
        <fullName evidence="8">Uncharacterized protein LOC117235360 isoform X1</fullName>
    </submittedName>
</protein>
<accession>A0A6J3KJQ6</accession>
<evidence type="ECO:0000256" key="2">
    <source>
        <dbReference type="PROSITE-ProRule" id="PRU00108"/>
    </source>
</evidence>
<sequence>MLCANSGQEENNSVIVSQMTNPHTPQDFTVSRLLSTPTNSLECNESSTTPTCRRPRRSRTTFSAQQLAALERVFERTHYPDAFVREELATRVSLSEARVQRSGNHFTFTTYQNNAHAGKQLGYSTDFSGSAVSLQRILEIVATLYLYASFYLPWIYQWKFRKCQSSSVSSDRNSRGTRRIYDEQFKRVTIQSTSIRNRVFCHARKHVAFSLPLSLCIIISLFKFQVIAIYKIPKILTASFKSM</sequence>
<dbReference type="RefSeq" id="XP_033353200.1">
    <property type="nucleotide sequence ID" value="XM_033497309.1"/>
</dbReference>
<feature type="DNA-binding region" description="Homeobox" evidence="2">
    <location>
        <begin position="55"/>
        <end position="101"/>
    </location>
</feature>
<keyword evidence="2 3" id="KW-0238">DNA-binding</keyword>
<keyword evidence="5" id="KW-0472">Membrane</keyword>
<organism evidence="7 8">
    <name type="scientific">Bombus vosnesenskii</name>
    <dbReference type="NCBI Taxonomy" id="207650"/>
    <lineage>
        <taxon>Eukaryota</taxon>
        <taxon>Metazoa</taxon>
        <taxon>Ecdysozoa</taxon>
        <taxon>Arthropoda</taxon>
        <taxon>Hexapoda</taxon>
        <taxon>Insecta</taxon>
        <taxon>Pterygota</taxon>
        <taxon>Neoptera</taxon>
        <taxon>Endopterygota</taxon>
        <taxon>Hymenoptera</taxon>
        <taxon>Apocrita</taxon>
        <taxon>Aculeata</taxon>
        <taxon>Apoidea</taxon>
        <taxon>Anthophila</taxon>
        <taxon>Apidae</taxon>
        <taxon>Bombus</taxon>
        <taxon>Pyrobombus</taxon>
    </lineage>
</organism>
<dbReference type="PROSITE" id="PS50071">
    <property type="entry name" value="HOMEOBOX_2"/>
    <property type="match status" value="1"/>
</dbReference>
<evidence type="ECO:0000256" key="5">
    <source>
        <dbReference type="SAM" id="Phobius"/>
    </source>
</evidence>
<feature type="transmembrane region" description="Helical" evidence="5">
    <location>
        <begin position="207"/>
        <end position="230"/>
    </location>
</feature>
<dbReference type="InterPro" id="IPR001356">
    <property type="entry name" value="HD"/>
</dbReference>
<dbReference type="CDD" id="cd00086">
    <property type="entry name" value="homeodomain"/>
    <property type="match status" value="1"/>
</dbReference>